<evidence type="ECO:0000256" key="4">
    <source>
        <dbReference type="ARBA" id="ARBA00009845"/>
    </source>
</evidence>
<evidence type="ECO:0000256" key="11">
    <source>
        <dbReference type="ARBA" id="ARBA00023304"/>
    </source>
</evidence>
<dbReference type="GO" id="GO:0009316">
    <property type="term" value="C:3-isopropylmalate dehydratase complex"/>
    <property type="evidence" value="ECO:0007669"/>
    <property type="project" value="InterPro"/>
</dbReference>
<dbReference type="Proteomes" id="UP001216390">
    <property type="component" value="Chromosome"/>
</dbReference>
<evidence type="ECO:0000256" key="1">
    <source>
        <dbReference type="ARBA" id="ARBA00000491"/>
    </source>
</evidence>
<evidence type="ECO:0000256" key="12">
    <source>
        <dbReference type="ARBA" id="ARBA00031631"/>
    </source>
</evidence>
<dbReference type="GO" id="GO:0003861">
    <property type="term" value="F:3-isopropylmalate dehydratase activity"/>
    <property type="evidence" value="ECO:0007669"/>
    <property type="project" value="UniProtKB-EC"/>
</dbReference>
<evidence type="ECO:0000256" key="10">
    <source>
        <dbReference type="ARBA" id="ARBA00023239"/>
    </source>
</evidence>
<dbReference type="NCBIfam" id="TIGR00171">
    <property type="entry name" value="leuD"/>
    <property type="match status" value="1"/>
</dbReference>
<keyword evidence="11" id="KW-0100">Branched-chain amino acid biosynthesis</keyword>
<dbReference type="Pfam" id="PF00694">
    <property type="entry name" value="Aconitase_C"/>
    <property type="match status" value="1"/>
</dbReference>
<evidence type="ECO:0000313" key="16">
    <source>
        <dbReference type="Proteomes" id="UP001216390"/>
    </source>
</evidence>
<dbReference type="GO" id="GO:0009098">
    <property type="term" value="P:L-leucine biosynthetic process"/>
    <property type="evidence" value="ECO:0007669"/>
    <property type="project" value="UniProtKB-KW"/>
</dbReference>
<dbReference type="InterPro" id="IPR050075">
    <property type="entry name" value="LeuD"/>
</dbReference>
<protein>
    <recommendedName>
        <fullName evidence="7">3-isopropylmalate dehydratase small subunit</fullName>
        <ecNumber evidence="6">4.2.1.33</ecNumber>
    </recommendedName>
    <alternativeName>
        <fullName evidence="12">Alpha-IPM isomerase</fullName>
    </alternativeName>
    <alternativeName>
        <fullName evidence="13">Isopropylmalate isomerase</fullName>
    </alternativeName>
</protein>
<proteinExistence type="inferred from homology"/>
<evidence type="ECO:0000256" key="13">
    <source>
        <dbReference type="ARBA" id="ARBA00033368"/>
    </source>
</evidence>
<dbReference type="EMBL" id="CP116942">
    <property type="protein sequence ID" value="WCO65744.1"/>
    <property type="molecule type" value="Genomic_DNA"/>
</dbReference>
<evidence type="ECO:0000313" key="15">
    <source>
        <dbReference type="EMBL" id="WCO65744.1"/>
    </source>
</evidence>
<comment type="function">
    <text evidence="2">Catalyzes the isomerization between 2-isopropylmalate and 3-isopropylmalate, via the formation of 2-isopropylmaleate.</text>
</comment>
<sequence length="201" mass="21866">MATLEPLVRVTGTATPLPLDSIDTDVITPMHRVMDGTIVEHAFETLRTGPDGSPIPNPFDDPRHADDEILVTGANFGCGSSRETAVWAIRGMGYRVVIAESFGDIFFANCFKNAVLPVVLPPAEVGHLLRVAEQGMPVTVDLEDCTVATGERTIAFRVPALRRTALLEGLDDLDVALRMDDRITAFEDADRAARPWVQLGR</sequence>
<dbReference type="InterPro" id="IPR004431">
    <property type="entry name" value="3-IsopropMal_deHydase_ssu"/>
</dbReference>
<reference evidence="15" key="1">
    <citation type="submission" date="2023-01" db="EMBL/GenBank/DDBJ databases">
        <title>The diversity of Class Acidimicrobiia in South China Sea sediment environments and the proposal of Iamia marina sp. nov., a novel species of the genus Iamia.</title>
        <authorList>
            <person name="He Y."/>
            <person name="Tian X."/>
        </authorList>
    </citation>
    <scope>NUCLEOTIDE SEQUENCE</scope>
    <source>
        <strain evidence="15">DSM 19957</strain>
    </source>
</reference>
<evidence type="ECO:0000256" key="7">
    <source>
        <dbReference type="ARBA" id="ARBA00017233"/>
    </source>
</evidence>
<dbReference type="Gene3D" id="3.20.19.10">
    <property type="entry name" value="Aconitase, domain 4"/>
    <property type="match status" value="1"/>
</dbReference>
<comment type="catalytic activity">
    <reaction evidence="1">
        <text>(2R,3S)-3-isopropylmalate = (2S)-2-isopropylmalate</text>
        <dbReference type="Rhea" id="RHEA:32287"/>
        <dbReference type="ChEBI" id="CHEBI:1178"/>
        <dbReference type="ChEBI" id="CHEBI:35121"/>
        <dbReference type="EC" id="4.2.1.33"/>
    </reaction>
</comment>
<dbReference type="SUPFAM" id="SSF52016">
    <property type="entry name" value="LeuD/IlvD-like"/>
    <property type="match status" value="1"/>
</dbReference>
<name>A0AAE9Y7I3_9ACTN</name>
<dbReference type="AlphaFoldDB" id="A0AAE9Y7I3"/>
<comment type="pathway">
    <text evidence="3">Amino-acid biosynthesis; L-leucine biosynthesis; L-leucine from 3-methyl-2-oxobutanoate: step 2/4.</text>
</comment>
<comment type="similarity">
    <text evidence="4">Belongs to the LeuD family. LeuD type 1 subfamily.</text>
</comment>
<organism evidence="15 16">
    <name type="scientific">Iamia majanohamensis</name>
    <dbReference type="NCBI Taxonomy" id="467976"/>
    <lineage>
        <taxon>Bacteria</taxon>
        <taxon>Bacillati</taxon>
        <taxon>Actinomycetota</taxon>
        <taxon>Acidimicrobiia</taxon>
        <taxon>Acidimicrobiales</taxon>
        <taxon>Iamiaceae</taxon>
        <taxon>Iamia</taxon>
    </lineage>
</organism>
<dbReference type="RefSeq" id="WP_272735271.1">
    <property type="nucleotide sequence ID" value="NZ_CP116942.1"/>
</dbReference>
<evidence type="ECO:0000256" key="6">
    <source>
        <dbReference type="ARBA" id="ARBA00011998"/>
    </source>
</evidence>
<accession>A0AAE9Y7I3</accession>
<keyword evidence="8" id="KW-0432">Leucine biosynthesis</keyword>
<dbReference type="EC" id="4.2.1.33" evidence="6"/>
<dbReference type="InterPro" id="IPR033940">
    <property type="entry name" value="IPMI_Swivel"/>
</dbReference>
<evidence type="ECO:0000256" key="9">
    <source>
        <dbReference type="ARBA" id="ARBA00022605"/>
    </source>
</evidence>
<keyword evidence="16" id="KW-1185">Reference proteome</keyword>
<dbReference type="PANTHER" id="PTHR43345:SF5">
    <property type="entry name" value="3-ISOPROPYLMALATE DEHYDRATASE SMALL SUBUNIT"/>
    <property type="match status" value="1"/>
</dbReference>
<evidence type="ECO:0000256" key="3">
    <source>
        <dbReference type="ARBA" id="ARBA00004729"/>
    </source>
</evidence>
<evidence type="ECO:0000259" key="14">
    <source>
        <dbReference type="Pfam" id="PF00694"/>
    </source>
</evidence>
<evidence type="ECO:0000256" key="8">
    <source>
        <dbReference type="ARBA" id="ARBA00022430"/>
    </source>
</evidence>
<gene>
    <name evidence="15" type="primary">leuD</name>
    <name evidence="15" type="ORF">PO878_14665</name>
</gene>
<dbReference type="InterPro" id="IPR000573">
    <property type="entry name" value="AconitaseA/IPMdHydase_ssu_swvl"/>
</dbReference>
<dbReference type="InterPro" id="IPR015928">
    <property type="entry name" value="Aconitase/3IPM_dehydase_swvl"/>
</dbReference>
<dbReference type="PANTHER" id="PTHR43345">
    <property type="entry name" value="3-ISOPROPYLMALATE DEHYDRATASE SMALL SUBUNIT 2-RELATED-RELATED"/>
    <property type="match status" value="1"/>
</dbReference>
<keyword evidence="10 15" id="KW-0456">Lyase</keyword>
<evidence type="ECO:0000256" key="2">
    <source>
        <dbReference type="ARBA" id="ARBA00002695"/>
    </source>
</evidence>
<feature type="domain" description="Aconitase A/isopropylmalate dehydratase small subunit swivel" evidence="14">
    <location>
        <begin position="63"/>
        <end position="121"/>
    </location>
</feature>
<dbReference type="CDD" id="cd01577">
    <property type="entry name" value="IPMI_Swivel"/>
    <property type="match status" value="1"/>
</dbReference>
<dbReference type="KEGG" id="ima:PO878_14665"/>
<keyword evidence="9" id="KW-0028">Amino-acid biosynthesis</keyword>
<dbReference type="NCBIfam" id="NF002458">
    <property type="entry name" value="PRK01641.1"/>
    <property type="match status" value="1"/>
</dbReference>
<evidence type="ECO:0000256" key="5">
    <source>
        <dbReference type="ARBA" id="ARBA00011271"/>
    </source>
</evidence>
<comment type="subunit">
    <text evidence="5">Heterodimer of LeuC and LeuD.</text>
</comment>